<dbReference type="CDD" id="cd18938">
    <property type="entry name" value="bHLH_TS_Mesp"/>
    <property type="match status" value="2"/>
</dbReference>
<keyword evidence="2" id="KW-0217">Developmental protein</keyword>
<dbReference type="GO" id="GO:0001707">
    <property type="term" value="P:mesoderm formation"/>
    <property type="evidence" value="ECO:0007669"/>
    <property type="project" value="TreeGrafter"/>
</dbReference>
<dbReference type="PANTHER" id="PTHR20937">
    <property type="entry name" value="IP14615P"/>
    <property type="match status" value="1"/>
</dbReference>
<keyword evidence="7" id="KW-0539">Nucleus</keyword>
<evidence type="ECO:0000256" key="3">
    <source>
        <dbReference type="ARBA" id="ARBA00022976"/>
    </source>
</evidence>
<evidence type="ECO:0000313" key="11">
    <source>
        <dbReference type="Proteomes" id="UP000677803"/>
    </source>
</evidence>
<organism evidence="10 11">
    <name type="scientific">Menidia menidia</name>
    <name type="common">Atlantic silverside</name>
    <dbReference type="NCBI Taxonomy" id="238744"/>
    <lineage>
        <taxon>Eukaryota</taxon>
        <taxon>Metazoa</taxon>
        <taxon>Chordata</taxon>
        <taxon>Craniata</taxon>
        <taxon>Vertebrata</taxon>
        <taxon>Euteleostomi</taxon>
        <taxon>Actinopterygii</taxon>
        <taxon>Neopterygii</taxon>
        <taxon>Teleostei</taxon>
        <taxon>Neoteleostei</taxon>
        <taxon>Acanthomorphata</taxon>
        <taxon>Ovalentaria</taxon>
        <taxon>Atherinomorphae</taxon>
        <taxon>Atheriniformes</taxon>
        <taxon>Atherinopsidae</taxon>
        <taxon>Menidiinae</taxon>
        <taxon>Menidia</taxon>
    </lineage>
</organism>
<evidence type="ECO:0000256" key="4">
    <source>
        <dbReference type="ARBA" id="ARBA00023015"/>
    </source>
</evidence>
<sequence>MDTSAVPLLDYSLQFQWCSDSDLSSLSSAETLSPVHSMDSSLSPSYQQPPQSTPKADKRGYSQDLRSSPCSLSGRGRKSGRAARIRSKQRESASEKEKLRMRDLTKALHHLRSYLPPSVAPAGQTLTKIETLRLTIRYISYLSAQLGLSEEALFQRREQGDTSASDPSSPDIMSYFQNASTGGQIESPNPNQSLYPAQCYSQNPLLHSGDCSFGLARLSRQESEVLQGDVSADSNLLLPPTSQPSCQMCGKNFCVPLVPREYWGSRLPVPSHYPYPCSTSDRLTSPPLPEELSTAGSATESAQPAMEMPLCSHVQLQEDAFLFDCEPVLDKSLYHDPASDPGYVSAGSSLSPTSTVDSFCFSPASMQAVGSEQDALDSFLFSTLESYPTNQAQAPLSSRSSSVNTSCAKKSRSRYPGKKRQTASEREKLRMRDLTKALHELRTYLPPSVAPAGQTLTKIETLRLTIRYISHLSAQLGLSEEVLEQRRTSGLEEQIQTLSQFLGQPSASYSPQESTCNPVSGEQLSSMQSPCQVLREVCHSSEQDWMLQQQPQTFAFPGQC</sequence>
<feature type="compositionally biased region" description="Polar residues" evidence="8">
    <location>
        <begin position="391"/>
        <end position="408"/>
    </location>
</feature>
<feature type="domain" description="BHLH" evidence="9">
    <location>
        <begin position="418"/>
        <end position="472"/>
    </location>
</feature>
<dbReference type="PROSITE" id="PS50888">
    <property type="entry name" value="BHLH"/>
    <property type="match status" value="2"/>
</dbReference>
<dbReference type="SMART" id="SM00353">
    <property type="entry name" value="HLH"/>
    <property type="match status" value="2"/>
</dbReference>
<dbReference type="Pfam" id="PF00010">
    <property type="entry name" value="HLH"/>
    <property type="match status" value="2"/>
</dbReference>
<feature type="compositionally biased region" description="Low complexity" evidence="8">
    <location>
        <begin position="40"/>
        <end position="50"/>
    </location>
</feature>
<dbReference type="GO" id="GO:0000978">
    <property type="term" value="F:RNA polymerase II cis-regulatory region sequence-specific DNA binding"/>
    <property type="evidence" value="ECO:0007669"/>
    <property type="project" value="TreeGrafter"/>
</dbReference>
<evidence type="ECO:0000256" key="1">
    <source>
        <dbReference type="ARBA" id="ARBA00004123"/>
    </source>
</evidence>
<dbReference type="InterPro" id="IPR040259">
    <property type="entry name" value="Mesogenin/MesP"/>
</dbReference>
<dbReference type="GO" id="GO:0005634">
    <property type="term" value="C:nucleus"/>
    <property type="evidence" value="ECO:0007669"/>
    <property type="project" value="UniProtKB-SubCell"/>
</dbReference>
<dbReference type="InterPro" id="IPR036638">
    <property type="entry name" value="HLH_DNA-bd_sf"/>
</dbReference>
<dbReference type="GO" id="GO:0032525">
    <property type="term" value="P:somite rostral/caudal axis specification"/>
    <property type="evidence" value="ECO:0007669"/>
    <property type="project" value="TreeGrafter"/>
</dbReference>
<name>A0A8S4AE50_9TELE</name>
<evidence type="ECO:0000313" key="10">
    <source>
        <dbReference type="EMBL" id="CAG5851870.1"/>
    </source>
</evidence>
<dbReference type="GO" id="GO:0007219">
    <property type="term" value="P:Notch signaling pathway"/>
    <property type="evidence" value="ECO:0007669"/>
    <property type="project" value="UniProtKB-KW"/>
</dbReference>
<dbReference type="AlphaFoldDB" id="A0A8S4AE50"/>
<dbReference type="Proteomes" id="UP000677803">
    <property type="component" value="Unassembled WGS sequence"/>
</dbReference>
<dbReference type="Gene3D" id="4.10.280.10">
    <property type="entry name" value="Helix-loop-helix DNA-binding domain"/>
    <property type="match status" value="2"/>
</dbReference>
<feature type="compositionally biased region" description="Basic residues" evidence="8">
    <location>
        <begin position="409"/>
        <end position="421"/>
    </location>
</feature>
<evidence type="ECO:0000259" key="9">
    <source>
        <dbReference type="PROSITE" id="PS50888"/>
    </source>
</evidence>
<dbReference type="PANTHER" id="PTHR20937:SF6">
    <property type="entry name" value="MESODERM POSTERIOR PROTEIN 1"/>
    <property type="match status" value="1"/>
</dbReference>
<gene>
    <name evidence="10" type="ORF">MMEN_LOCUS262</name>
</gene>
<keyword evidence="6" id="KW-0804">Transcription</keyword>
<dbReference type="EMBL" id="CAJRST010000001">
    <property type="protein sequence ID" value="CAG5851870.1"/>
    <property type="molecule type" value="Genomic_DNA"/>
</dbReference>
<feature type="region of interest" description="Disordered" evidence="8">
    <location>
        <begin position="279"/>
        <end position="298"/>
    </location>
</feature>
<evidence type="ECO:0000256" key="7">
    <source>
        <dbReference type="ARBA" id="ARBA00023242"/>
    </source>
</evidence>
<reference evidence="10" key="1">
    <citation type="submission" date="2021-05" db="EMBL/GenBank/DDBJ databases">
        <authorList>
            <person name="Tigano A."/>
        </authorList>
    </citation>
    <scope>NUCLEOTIDE SEQUENCE</scope>
</reference>
<evidence type="ECO:0000256" key="2">
    <source>
        <dbReference type="ARBA" id="ARBA00022473"/>
    </source>
</evidence>
<dbReference type="GO" id="GO:0003007">
    <property type="term" value="P:heart morphogenesis"/>
    <property type="evidence" value="ECO:0007669"/>
    <property type="project" value="TreeGrafter"/>
</dbReference>
<evidence type="ECO:0000256" key="6">
    <source>
        <dbReference type="ARBA" id="ARBA00023163"/>
    </source>
</evidence>
<evidence type="ECO:0000256" key="5">
    <source>
        <dbReference type="ARBA" id="ARBA00023125"/>
    </source>
</evidence>
<feature type="domain" description="BHLH" evidence="9">
    <location>
        <begin position="88"/>
        <end position="142"/>
    </location>
</feature>
<comment type="caution">
    <text evidence="10">The sequence shown here is derived from an EMBL/GenBank/DDBJ whole genome shotgun (WGS) entry which is preliminary data.</text>
</comment>
<keyword evidence="11" id="KW-1185">Reference proteome</keyword>
<protein>
    <submittedName>
        <fullName evidence="10">(Atlantic silverside) hypothetical protein</fullName>
    </submittedName>
</protein>
<dbReference type="SUPFAM" id="SSF47459">
    <property type="entry name" value="HLH, helix-loop-helix DNA-binding domain"/>
    <property type="match status" value="2"/>
</dbReference>
<dbReference type="OrthoDB" id="9946827at2759"/>
<dbReference type="GO" id="GO:0046983">
    <property type="term" value="F:protein dimerization activity"/>
    <property type="evidence" value="ECO:0007669"/>
    <property type="project" value="InterPro"/>
</dbReference>
<dbReference type="FunFam" id="4.10.280.10:FF:000047">
    <property type="entry name" value="mesoderm posterior protein 1"/>
    <property type="match status" value="2"/>
</dbReference>
<keyword evidence="5" id="KW-0238">DNA-binding</keyword>
<dbReference type="InterPro" id="IPR011598">
    <property type="entry name" value="bHLH_dom"/>
</dbReference>
<feature type="region of interest" description="Disordered" evidence="8">
    <location>
        <begin position="35"/>
        <end position="98"/>
    </location>
</feature>
<proteinExistence type="predicted"/>
<feature type="compositionally biased region" description="Basic residues" evidence="8">
    <location>
        <begin position="75"/>
        <end position="87"/>
    </location>
</feature>
<dbReference type="GO" id="GO:0000981">
    <property type="term" value="F:DNA-binding transcription factor activity, RNA polymerase II-specific"/>
    <property type="evidence" value="ECO:0007669"/>
    <property type="project" value="TreeGrafter"/>
</dbReference>
<keyword evidence="3" id="KW-0914">Notch signaling pathway</keyword>
<evidence type="ECO:0000256" key="8">
    <source>
        <dbReference type="SAM" id="MobiDB-lite"/>
    </source>
</evidence>
<feature type="compositionally biased region" description="Basic and acidic residues" evidence="8">
    <location>
        <begin position="88"/>
        <end position="98"/>
    </location>
</feature>
<keyword evidence="4" id="KW-0805">Transcription regulation</keyword>
<feature type="region of interest" description="Disordered" evidence="8">
    <location>
        <begin position="391"/>
        <end position="427"/>
    </location>
</feature>
<accession>A0A8S4AE50</accession>
<comment type="subcellular location">
    <subcellularLocation>
        <location evidence="1">Nucleus</location>
    </subcellularLocation>
</comment>